<reference evidence="3 4" key="1">
    <citation type="submission" date="2019-09" db="EMBL/GenBank/DDBJ databases">
        <authorList>
            <person name="Brejova B."/>
        </authorList>
    </citation>
    <scope>NUCLEOTIDE SEQUENCE [LARGE SCALE GENOMIC DNA]</scope>
</reference>
<dbReference type="GeneID" id="43578999"/>
<evidence type="ECO:0000313" key="4">
    <source>
        <dbReference type="Proteomes" id="UP000398389"/>
    </source>
</evidence>
<proteinExistence type="predicted"/>
<dbReference type="RefSeq" id="XP_031850790.1">
    <property type="nucleotide sequence ID" value="XM_031994899.1"/>
</dbReference>
<feature type="region of interest" description="Disordered" evidence="2">
    <location>
        <begin position="123"/>
        <end position="159"/>
    </location>
</feature>
<evidence type="ECO:0000256" key="1">
    <source>
        <dbReference type="SAM" id="Coils"/>
    </source>
</evidence>
<feature type="region of interest" description="Disordered" evidence="2">
    <location>
        <begin position="587"/>
        <end position="625"/>
    </location>
</feature>
<feature type="region of interest" description="Disordered" evidence="2">
    <location>
        <begin position="477"/>
        <end position="523"/>
    </location>
</feature>
<protein>
    <submittedName>
        <fullName evidence="3">Uncharacterized protein</fullName>
    </submittedName>
</protein>
<dbReference type="Proteomes" id="UP000398389">
    <property type="component" value="Unassembled WGS sequence"/>
</dbReference>
<feature type="compositionally biased region" description="Low complexity" evidence="2">
    <location>
        <begin position="590"/>
        <end position="600"/>
    </location>
</feature>
<feature type="region of interest" description="Disordered" evidence="2">
    <location>
        <begin position="209"/>
        <end position="268"/>
    </location>
</feature>
<evidence type="ECO:0000313" key="3">
    <source>
        <dbReference type="EMBL" id="VVT43846.1"/>
    </source>
</evidence>
<feature type="compositionally biased region" description="Basic and acidic residues" evidence="2">
    <location>
        <begin position="236"/>
        <end position="250"/>
    </location>
</feature>
<keyword evidence="1" id="KW-0175">Coiled coil</keyword>
<evidence type="ECO:0000256" key="2">
    <source>
        <dbReference type="SAM" id="MobiDB-lite"/>
    </source>
</evidence>
<keyword evidence="4" id="KW-1185">Reference proteome</keyword>
<accession>A0A5E8AY09</accession>
<sequence length="878" mass="96179">MSMPSHGDLLIDLTTPKPIPPKVYYQPTTATLLNSPVQVYSPIAISNKQESLHPDFTPTISKAIAMSFARSQSFIVSTPSQHHSALAAAAEKRGQTTSRKNRFSSSEYPPDLVLVSKENHSPINGRKLSFTPVPSPVKSKAPSPGTNSTMASPTAPGSVKRVVLSRKPDLAALAPAVTLEGHSATSESSFPFTPSINGSISKPETITNNAFSVPTPQVSRSTSITQDAEIPSPQNHDIEPKSPVRKEMKDAACGPGSKKRSPTTPLTPYRYRSRIDEATSPLAKTSPMSGSRCMFTKRRSLSPQTHPHSSPGFNQLFLDAPISKIETPARRFRNDFAKAKADVENKPDLQYIAYEPAATSDEDVDMDARVFDETVSIKHIEVDKDSAVESQPEMVLPSCSMSVTADFSEFKNEENLNANVLPELLPLEEKKDQEEQQHKVRSVKRTHFFDEVDNTSSSSQKKDGILPAPILANRAAFTSSPSKGNSNARKSFGTTSEEDFEDDDNRRPDENSAVATPANVRISLNDSVSHPALSSGGMSSGCNNSSKKMWRRDSFTAYSEGGISFPNVVVDDEDNFDSDPLSAGMRAVQAAAAAAEAAAEANEDNNGRSSRHQRVDAEESDDETNMSMVFFKVKQQQQKQELEKQKQELVKRPESEGHETVAVEIAEPELAPGHVEIEEEEKEERSKAAAGSRVSFSVSPTLSRAQSPALVATAPLAVPRVHMVDHEQQTDELMEDEVSIEQMKAEAVAQERLVAQTEMQERLAAQRAEFDAALAAAQAATEEARRSQAAELAAQQEKLAAQQDSLRAEKEAELARELDEARRTHAAEVASVRLRQTLEAGVVDAQRRYNEWVYETELNKVQSLLSFMELERRFGICH</sequence>
<feature type="compositionally biased region" description="Polar residues" evidence="2">
    <location>
        <begin position="477"/>
        <end position="495"/>
    </location>
</feature>
<organism evidence="3 4">
    <name type="scientific">Magnusiomyces paraingens</name>
    <dbReference type="NCBI Taxonomy" id="2606893"/>
    <lineage>
        <taxon>Eukaryota</taxon>
        <taxon>Fungi</taxon>
        <taxon>Dikarya</taxon>
        <taxon>Ascomycota</taxon>
        <taxon>Saccharomycotina</taxon>
        <taxon>Dipodascomycetes</taxon>
        <taxon>Dipodascales</taxon>
        <taxon>Dipodascaceae</taxon>
        <taxon>Magnusiomyces</taxon>
    </lineage>
</organism>
<feature type="compositionally biased region" description="Polar residues" evidence="2">
    <location>
        <begin position="209"/>
        <end position="226"/>
    </location>
</feature>
<dbReference type="AlphaFoldDB" id="A0A5E8AY09"/>
<gene>
    <name evidence="3" type="ORF">SAPINGB_P000175</name>
</gene>
<name>A0A5E8AY09_9ASCO</name>
<dbReference type="EMBL" id="CABVLU010000001">
    <property type="protein sequence ID" value="VVT43846.1"/>
    <property type="molecule type" value="Genomic_DNA"/>
</dbReference>
<feature type="coiled-coil region" evidence="1">
    <location>
        <begin position="726"/>
        <end position="760"/>
    </location>
</feature>